<dbReference type="InterPro" id="IPR000719">
    <property type="entry name" value="Prot_kinase_dom"/>
</dbReference>
<comment type="caution">
    <text evidence="3">The sequence shown here is derived from an EMBL/GenBank/DDBJ whole genome shotgun (WGS) entry which is preliminary data.</text>
</comment>
<evidence type="ECO:0000259" key="2">
    <source>
        <dbReference type="PROSITE" id="PS50011"/>
    </source>
</evidence>
<dbReference type="PANTHER" id="PTHR45890:SF1">
    <property type="entry name" value="AARF DOMAIN CONTAINING KINASE 2"/>
    <property type="match status" value="1"/>
</dbReference>
<organism evidence="3 4">
    <name type="scientific">Aureococcus anophagefferens</name>
    <name type="common">Harmful bloom alga</name>
    <dbReference type="NCBI Taxonomy" id="44056"/>
    <lineage>
        <taxon>Eukaryota</taxon>
        <taxon>Sar</taxon>
        <taxon>Stramenopiles</taxon>
        <taxon>Ochrophyta</taxon>
        <taxon>Pelagophyceae</taxon>
        <taxon>Pelagomonadales</taxon>
        <taxon>Pelagomonadaceae</taxon>
        <taxon>Aureococcus</taxon>
    </lineage>
</organism>
<dbReference type="EMBL" id="JBBJCI010000040">
    <property type="protein sequence ID" value="KAK7249736.1"/>
    <property type="molecule type" value="Genomic_DNA"/>
</dbReference>
<dbReference type="PROSITE" id="PS50011">
    <property type="entry name" value="PROTEIN_KINASE_DOM"/>
    <property type="match status" value="1"/>
</dbReference>
<evidence type="ECO:0000313" key="4">
    <source>
        <dbReference type="Proteomes" id="UP001363151"/>
    </source>
</evidence>
<reference evidence="3 4" key="1">
    <citation type="submission" date="2024-03" db="EMBL/GenBank/DDBJ databases">
        <title>Aureococcus anophagefferens CCMP1851 and Kratosvirus quantuckense: Draft genome of a second virus-susceptible host strain in the model system.</title>
        <authorList>
            <person name="Chase E."/>
            <person name="Truchon A.R."/>
            <person name="Schepens W."/>
            <person name="Wilhelm S.W."/>
        </authorList>
    </citation>
    <scope>NUCLEOTIDE SEQUENCE [LARGE SCALE GENOMIC DNA]</scope>
    <source>
        <strain evidence="3 4">CCMP1851</strain>
    </source>
</reference>
<dbReference type="InterPro" id="IPR004147">
    <property type="entry name" value="ABC1_dom"/>
</dbReference>
<gene>
    <name evidence="3" type="ORF">SO694_00004557</name>
</gene>
<sequence length="545" mass="59581">MSLRFQTTVARAALASIKQPRTALRYGAAHARRASSRAPLAVVGVVAAAGGLRQTRCEAMVHRKPTTHLLRRSTTYHLTQGNLVLRWFKRAAHRLRLALRVGYLTCLGASAVSLGVVCLNEAAPLPSALVEAYWRYAIWAVETAGPTFVKLAQWASTRPDMFDAALCARFAVLHDATTPHAWAHTAEVMASAFGDDWARRVELEQETIGSGCIAQVYRGFCDGRKVAVKVCHPQIQEKVSADMRILAYFARWLGGKELVGAFGALMRDQMDLRIEARNLERFTANFGKERAASASSSGAVLVRPGVLVETYVEGRPINTFTTDATDAATKRRIADAGCQLVLKMVFTHNFIHADLHPGNVLVDVDDERVRVGLLDAGLAYEVTNHKSFLNVVYHLMMREGSQAGAGVAMLDGVSDGAVEAARRDAYGAGVQRIVDAAKTEAFFDHLGSYIHDFFTLAYEHRVRLDHNYVCVALAVKVMEGLAIALDPQIDLLHAAMTYVAVAGRREAAKDLQSQISESLTWASRGSMTEQEKELEAAGHKVKKAP</sequence>
<evidence type="ECO:0000256" key="1">
    <source>
        <dbReference type="SAM" id="MobiDB-lite"/>
    </source>
</evidence>
<feature type="compositionally biased region" description="Basic and acidic residues" evidence="1">
    <location>
        <begin position="529"/>
        <end position="538"/>
    </location>
</feature>
<keyword evidence="4" id="KW-1185">Reference proteome</keyword>
<dbReference type="InterPro" id="IPR011009">
    <property type="entry name" value="Kinase-like_dom_sf"/>
</dbReference>
<dbReference type="Pfam" id="PF03109">
    <property type="entry name" value="ABC1"/>
    <property type="match status" value="1"/>
</dbReference>
<feature type="region of interest" description="Disordered" evidence="1">
    <location>
        <begin position="522"/>
        <end position="545"/>
    </location>
</feature>
<protein>
    <submittedName>
        <fullName evidence="3">AarF domain-containing kinase</fullName>
    </submittedName>
</protein>
<dbReference type="Gene3D" id="1.10.510.10">
    <property type="entry name" value="Transferase(Phosphotransferase) domain 1"/>
    <property type="match status" value="1"/>
</dbReference>
<dbReference type="Gene3D" id="3.30.200.20">
    <property type="entry name" value="Phosphorylase Kinase, domain 1"/>
    <property type="match status" value="1"/>
</dbReference>
<proteinExistence type="predicted"/>
<dbReference type="GO" id="GO:0016301">
    <property type="term" value="F:kinase activity"/>
    <property type="evidence" value="ECO:0007669"/>
    <property type="project" value="UniProtKB-KW"/>
</dbReference>
<dbReference type="PANTHER" id="PTHR45890">
    <property type="entry name" value="AARF DOMAIN CONTAINING KINASE 2 (PREDICTED)"/>
    <property type="match status" value="1"/>
</dbReference>
<accession>A0ABR1G9A4</accession>
<keyword evidence="3" id="KW-0418">Kinase</keyword>
<keyword evidence="3" id="KW-0808">Transferase</keyword>
<dbReference type="Proteomes" id="UP001363151">
    <property type="component" value="Unassembled WGS sequence"/>
</dbReference>
<dbReference type="SUPFAM" id="SSF56112">
    <property type="entry name" value="Protein kinase-like (PK-like)"/>
    <property type="match status" value="1"/>
</dbReference>
<dbReference type="InterPro" id="IPR052402">
    <property type="entry name" value="ADCK_kinase"/>
</dbReference>
<feature type="domain" description="Protein kinase" evidence="2">
    <location>
        <begin position="202"/>
        <end position="545"/>
    </location>
</feature>
<evidence type="ECO:0000313" key="3">
    <source>
        <dbReference type="EMBL" id="KAK7249736.1"/>
    </source>
</evidence>
<name>A0ABR1G9A4_AURAN</name>